<keyword evidence="3" id="KW-1185">Reference proteome</keyword>
<comment type="caution">
    <text evidence="2">The sequence shown here is derived from an EMBL/GenBank/DDBJ whole genome shotgun (WGS) entry which is preliminary data.</text>
</comment>
<dbReference type="EMBL" id="JAINUG010000054">
    <property type="protein sequence ID" value="KAJ8404373.1"/>
    <property type="molecule type" value="Genomic_DNA"/>
</dbReference>
<accession>A0AAD7SLC1</accession>
<feature type="region of interest" description="Disordered" evidence="1">
    <location>
        <begin position="1"/>
        <end position="92"/>
    </location>
</feature>
<organism evidence="2 3">
    <name type="scientific">Aldrovandia affinis</name>
    <dbReference type="NCBI Taxonomy" id="143900"/>
    <lineage>
        <taxon>Eukaryota</taxon>
        <taxon>Metazoa</taxon>
        <taxon>Chordata</taxon>
        <taxon>Craniata</taxon>
        <taxon>Vertebrata</taxon>
        <taxon>Euteleostomi</taxon>
        <taxon>Actinopterygii</taxon>
        <taxon>Neopterygii</taxon>
        <taxon>Teleostei</taxon>
        <taxon>Notacanthiformes</taxon>
        <taxon>Halosauridae</taxon>
        <taxon>Aldrovandia</taxon>
    </lineage>
</organism>
<dbReference type="AlphaFoldDB" id="A0AAD7SLC1"/>
<protein>
    <submittedName>
        <fullName evidence="2">Uncharacterized protein</fullName>
    </submittedName>
</protein>
<proteinExistence type="predicted"/>
<reference evidence="2" key="1">
    <citation type="journal article" date="2023" name="Science">
        <title>Genome structures resolve the early diversification of teleost fishes.</title>
        <authorList>
            <person name="Parey E."/>
            <person name="Louis A."/>
            <person name="Montfort J."/>
            <person name="Bouchez O."/>
            <person name="Roques C."/>
            <person name="Iampietro C."/>
            <person name="Lluch J."/>
            <person name="Castinel A."/>
            <person name="Donnadieu C."/>
            <person name="Desvignes T."/>
            <person name="Floi Bucao C."/>
            <person name="Jouanno E."/>
            <person name="Wen M."/>
            <person name="Mejri S."/>
            <person name="Dirks R."/>
            <person name="Jansen H."/>
            <person name="Henkel C."/>
            <person name="Chen W.J."/>
            <person name="Zahm M."/>
            <person name="Cabau C."/>
            <person name="Klopp C."/>
            <person name="Thompson A.W."/>
            <person name="Robinson-Rechavi M."/>
            <person name="Braasch I."/>
            <person name="Lecointre G."/>
            <person name="Bobe J."/>
            <person name="Postlethwait J.H."/>
            <person name="Berthelot C."/>
            <person name="Roest Crollius H."/>
            <person name="Guiguen Y."/>
        </authorList>
    </citation>
    <scope>NUCLEOTIDE SEQUENCE</scope>
    <source>
        <strain evidence="2">NC1722</strain>
    </source>
</reference>
<evidence type="ECO:0000313" key="2">
    <source>
        <dbReference type="EMBL" id="KAJ8404373.1"/>
    </source>
</evidence>
<evidence type="ECO:0000256" key="1">
    <source>
        <dbReference type="SAM" id="MobiDB-lite"/>
    </source>
</evidence>
<sequence>MRLKIPLVARVRRGRTASAGSRHARRGRTGGTRSRVEGQAPSPGRMEHRGQPTGGERDEEAAADRQGEGSGGLSKVSRDRIASEPSGLLPWTRSKMWSSGREVWVTH</sequence>
<gene>
    <name evidence="2" type="ORF">AAFF_G00341460</name>
</gene>
<name>A0AAD7SLC1_9TELE</name>
<dbReference type="Proteomes" id="UP001221898">
    <property type="component" value="Unassembled WGS sequence"/>
</dbReference>
<evidence type="ECO:0000313" key="3">
    <source>
        <dbReference type="Proteomes" id="UP001221898"/>
    </source>
</evidence>